<proteinExistence type="predicted"/>
<feature type="transmembrane region" description="Helical" evidence="5">
    <location>
        <begin position="165"/>
        <end position="187"/>
    </location>
</feature>
<evidence type="ECO:0000256" key="3">
    <source>
        <dbReference type="ARBA" id="ARBA00022989"/>
    </source>
</evidence>
<reference evidence="7 8" key="1">
    <citation type="journal article" date="2007" name="J. Bacteriol.">
        <title>Whole-genome analysis of the methyl tert-butyl ether-degrading beta-proteobacterium Methylibium petroleiphilum PM1.</title>
        <authorList>
            <person name="Kane S.R."/>
            <person name="Chakicherla A.Y."/>
            <person name="Chain P.S.G."/>
            <person name="Schmidt R."/>
            <person name="Shin M.W."/>
            <person name="Legler T.C."/>
            <person name="Scow K.M."/>
            <person name="Larimer F.W."/>
            <person name="Lucas S.M."/>
            <person name="Richardson P.M."/>
            <person name="Hristova K.R."/>
        </authorList>
    </citation>
    <scope>NUCLEOTIDE SEQUENCE [LARGE SCALE GENOMIC DNA]</scope>
    <source>
        <strain evidence="8">ATCC BAA-1232 / LMG 22953 / PM1</strain>
    </source>
</reference>
<dbReference type="KEGG" id="mpt:Mpe_A0241"/>
<dbReference type="InterPro" id="IPR022764">
    <property type="entry name" value="Peptidase_S54_rhomboid_dom"/>
</dbReference>
<feature type="transmembrane region" description="Helical" evidence="5">
    <location>
        <begin position="106"/>
        <end position="125"/>
    </location>
</feature>
<protein>
    <recommendedName>
        <fullName evidence="6">Peptidase S54 rhomboid domain-containing protein</fullName>
    </recommendedName>
</protein>
<dbReference type="Gene3D" id="1.20.1540.10">
    <property type="entry name" value="Rhomboid-like"/>
    <property type="match status" value="1"/>
</dbReference>
<dbReference type="HOGENOM" id="CLU_1426510_0_0_4"/>
<feature type="domain" description="Peptidase S54 rhomboid" evidence="6">
    <location>
        <begin position="42"/>
        <end position="188"/>
    </location>
</feature>
<accession>A2SCB4</accession>
<evidence type="ECO:0000256" key="2">
    <source>
        <dbReference type="ARBA" id="ARBA00022692"/>
    </source>
</evidence>
<evidence type="ECO:0000313" key="7">
    <source>
        <dbReference type="EMBL" id="ABM93203.1"/>
    </source>
</evidence>
<organism evidence="7 8">
    <name type="scientific">Methylibium petroleiphilum (strain ATCC BAA-1232 / LMG 22953 / PM1)</name>
    <dbReference type="NCBI Taxonomy" id="420662"/>
    <lineage>
        <taxon>Bacteria</taxon>
        <taxon>Pseudomonadati</taxon>
        <taxon>Pseudomonadota</taxon>
        <taxon>Betaproteobacteria</taxon>
        <taxon>Burkholderiales</taxon>
        <taxon>Sphaerotilaceae</taxon>
        <taxon>Methylibium</taxon>
    </lineage>
</organism>
<feature type="transmembrane region" description="Helical" evidence="5">
    <location>
        <begin position="59"/>
        <end position="76"/>
    </location>
</feature>
<dbReference type="SUPFAM" id="SSF144091">
    <property type="entry name" value="Rhomboid-like"/>
    <property type="match status" value="1"/>
</dbReference>
<evidence type="ECO:0000256" key="5">
    <source>
        <dbReference type="SAM" id="Phobius"/>
    </source>
</evidence>
<evidence type="ECO:0000313" key="8">
    <source>
        <dbReference type="Proteomes" id="UP000000366"/>
    </source>
</evidence>
<dbReference type="eggNOG" id="ENOG5032WBB">
    <property type="taxonomic scope" value="Bacteria"/>
</dbReference>
<keyword evidence="3 5" id="KW-1133">Transmembrane helix</keyword>
<dbReference type="Proteomes" id="UP000000366">
    <property type="component" value="Chromosome"/>
</dbReference>
<dbReference type="InterPro" id="IPR035952">
    <property type="entry name" value="Rhomboid-like_sf"/>
</dbReference>
<evidence type="ECO:0000256" key="4">
    <source>
        <dbReference type="ARBA" id="ARBA00023136"/>
    </source>
</evidence>
<comment type="subcellular location">
    <subcellularLocation>
        <location evidence="1">Membrane</location>
        <topology evidence="1">Multi-pass membrane protein</topology>
    </subcellularLocation>
</comment>
<dbReference type="InterPro" id="IPR023826">
    <property type="entry name" value="Rhom-like_SP_proteobac"/>
</dbReference>
<gene>
    <name evidence="7" type="ordered locus">Mpe_A0241</name>
</gene>
<sequence length="190" mass="20231">MRPGSIAWALVGLLMLLPALAVYPSPTAEPVLNWQPALWLTEPWRAWSAVWVHLSRQHLLVNLAGGLLVVALGVAARVPMRAAIAWATAWPLTQLGLLLMPDLLRYAGLSGVLHAGVAIVAVVLLRRADAASRRLGGAIVAVLAVKLLSETPWRGPLAHPEGWDIAVAPLAHSTGAIAGALLARLLLRRR</sequence>
<keyword evidence="8" id="KW-1185">Reference proteome</keyword>
<keyword evidence="4 5" id="KW-0472">Membrane</keyword>
<dbReference type="Pfam" id="PF01694">
    <property type="entry name" value="Rhomboid"/>
    <property type="match status" value="1"/>
</dbReference>
<evidence type="ECO:0000256" key="1">
    <source>
        <dbReference type="ARBA" id="ARBA00004141"/>
    </source>
</evidence>
<dbReference type="GO" id="GO:0004252">
    <property type="term" value="F:serine-type endopeptidase activity"/>
    <property type="evidence" value="ECO:0007669"/>
    <property type="project" value="InterPro"/>
</dbReference>
<dbReference type="EMBL" id="CP000555">
    <property type="protein sequence ID" value="ABM93203.1"/>
    <property type="molecule type" value="Genomic_DNA"/>
</dbReference>
<name>A2SCB4_METPP</name>
<dbReference type="GO" id="GO:0016020">
    <property type="term" value="C:membrane"/>
    <property type="evidence" value="ECO:0007669"/>
    <property type="project" value="UniProtKB-SubCell"/>
</dbReference>
<dbReference type="STRING" id="420662.Mpe_A0241"/>
<dbReference type="NCBIfam" id="TIGR03902">
    <property type="entry name" value="rhom_GG_sort"/>
    <property type="match status" value="1"/>
</dbReference>
<keyword evidence="2 5" id="KW-0812">Transmembrane</keyword>
<dbReference type="AlphaFoldDB" id="A2SCB4"/>
<evidence type="ECO:0000259" key="6">
    <source>
        <dbReference type="Pfam" id="PF01694"/>
    </source>
</evidence>